<dbReference type="EMBL" id="JACGWJ010000013">
    <property type="protein sequence ID" value="KAL0377546.1"/>
    <property type="molecule type" value="Genomic_DNA"/>
</dbReference>
<reference evidence="2" key="2">
    <citation type="journal article" date="2024" name="Plant">
        <title>Genomic evolution and insights into agronomic trait innovations of Sesamum species.</title>
        <authorList>
            <person name="Miao H."/>
            <person name="Wang L."/>
            <person name="Qu L."/>
            <person name="Liu H."/>
            <person name="Sun Y."/>
            <person name="Le M."/>
            <person name="Wang Q."/>
            <person name="Wei S."/>
            <person name="Zheng Y."/>
            <person name="Lin W."/>
            <person name="Duan Y."/>
            <person name="Cao H."/>
            <person name="Xiong S."/>
            <person name="Wang X."/>
            <person name="Wei L."/>
            <person name="Li C."/>
            <person name="Ma Q."/>
            <person name="Ju M."/>
            <person name="Zhao R."/>
            <person name="Li G."/>
            <person name="Mu C."/>
            <person name="Tian Q."/>
            <person name="Mei H."/>
            <person name="Zhang T."/>
            <person name="Gao T."/>
            <person name="Zhang H."/>
        </authorList>
    </citation>
    <scope>NUCLEOTIDE SEQUENCE</scope>
    <source>
        <strain evidence="2">G02</strain>
    </source>
</reference>
<protein>
    <submittedName>
        <fullName evidence="2">Uncharacterized protein</fullName>
    </submittedName>
</protein>
<name>A0AAW2RD22_SESRA</name>
<accession>A0AAW2RD22</accession>
<evidence type="ECO:0000313" key="2">
    <source>
        <dbReference type="EMBL" id="KAL0377546.1"/>
    </source>
</evidence>
<comment type="caution">
    <text evidence="2">The sequence shown here is derived from an EMBL/GenBank/DDBJ whole genome shotgun (WGS) entry which is preliminary data.</text>
</comment>
<gene>
    <name evidence="2" type="ORF">Sradi_3060100</name>
</gene>
<feature type="region of interest" description="Disordered" evidence="1">
    <location>
        <begin position="42"/>
        <end position="72"/>
    </location>
</feature>
<dbReference type="AlphaFoldDB" id="A0AAW2RD22"/>
<evidence type="ECO:0000256" key="1">
    <source>
        <dbReference type="SAM" id="MobiDB-lite"/>
    </source>
</evidence>
<organism evidence="2">
    <name type="scientific">Sesamum radiatum</name>
    <name type="common">Black benniseed</name>
    <dbReference type="NCBI Taxonomy" id="300843"/>
    <lineage>
        <taxon>Eukaryota</taxon>
        <taxon>Viridiplantae</taxon>
        <taxon>Streptophyta</taxon>
        <taxon>Embryophyta</taxon>
        <taxon>Tracheophyta</taxon>
        <taxon>Spermatophyta</taxon>
        <taxon>Magnoliopsida</taxon>
        <taxon>eudicotyledons</taxon>
        <taxon>Gunneridae</taxon>
        <taxon>Pentapetalae</taxon>
        <taxon>asterids</taxon>
        <taxon>lamiids</taxon>
        <taxon>Lamiales</taxon>
        <taxon>Pedaliaceae</taxon>
        <taxon>Sesamum</taxon>
    </lineage>
</organism>
<sequence length="72" mass="7508">MTPTPGEGRRRCCHPAENWVTATAPRPSPGCGGLAPLRGSSVGRDWGGHGGRGRGGGGGFRVRREIKKVSNQ</sequence>
<proteinExistence type="predicted"/>
<feature type="compositionally biased region" description="Gly residues" evidence="1">
    <location>
        <begin position="48"/>
        <end position="60"/>
    </location>
</feature>
<reference evidence="2" key="1">
    <citation type="submission" date="2020-06" db="EMBL/GenBank/DDBJ databases">
        <authorList>
            <person name="Li T."/>
            <person name="Hu X."/>
            <person name="Zhang T."/>
            <person name="Song X."/>
            <person name="Zhang H."/>
            <person name="Dai N."/>
            <person name="Sheng W."/>
            <person name="Hou X."/>
            <person name="Wei L."/>
        </authorList>
    </citation>
    <scope>NUCLEOTIDE SEQUENCE</scope>
    <source>
        <strain evidence="2">G02</strain>
        <tissue evidence="2">Leaf</tissue>
    </source>
</reference>